<dbReference type="InterPro" id="IPR036388">
    <property type="entry name" value="WH-like_DNA-bd_sf"/>
</dbReference>
<comment type="caution">
    <text evidence="5">The sequence shown here is derived from an EMBL/GenBank/DDBJ whole genome shotgun (WGS) entry which is preliminary data.</text>
</comment>
<evidence type="ECO:0000256" key="2">
    <source>
        <dbReference type="ARBA" id="ARBA00023125"/>
    </source>
</evidence>
<keyword evidence="2" id="KW-0238">DNA-binding</keyword>
<keyword evidence="1" id="KW-0805">Transcription regulation</keyword>
<proteinExistence type="predicted"/>
<dbReference type="PROSITE" id="PS51118">
    <property type="entry name" value="HTH_HXLR"/>
    <property type="match status" value="1"/>
</dbReference>
<feature type="domain" description="HTH hxlR-type" evidence="4">
    <location>
        <begin position="3"/>
        <end position="101"/>
    </location>
</feature>
<dbReference type="RefSeq" id="WP_025428038.1">
    <property type="nucleotide sequence ID" value="NZ_CP083370.1"/>
</dbReference>
<organism evidence="5 6">
    <name type="scientific">Ensifer canadensis</name>
    <dbReference type="NCBI Taxonomy" id="555315"/>
    <lineage>
        <taxon>Bacteria</taxon>
        <taxon>Pseudomonadati</taxon>
        <taxon>Pseudomonadota</taxon>
        <taxon>Alphaproteobacteria</taxon>
        <taxon>Hyphomicrobiales</taxon>
        <taxon>Rhizobiaceae</taxon>
        <taxon>Sinorhizobium/Ensifer group</taxon>
        <taxon>Ensifer</taxon>
    </lineage>
</organism>
<reference evidence="5 6" key="1">
    <citation type="submission" date="2020-01" db="EMBL/GenBank/DDBJ databases">
        <title>Draft genome assembly of Ensifer adhaerens T173.</title>
        <authorList>
            <person name="Craig J.E."/>
            <person name="Stinchcombe J.R."/>
        </authorList>
    </citation>
    <scope>NUCLEOTIDE SEQUENCE [LARGE SCALE GENOMIC DNA]</scope>
    <source>
        <strain evidence="5 6">T173</strain>
    </source>
</reference>
<dbReference type="EMBL" id="WXFA01000006">
    <property type="protein sequence ID" value="MBM3091654.1"/>
    <property type="molecule type" value="Genomic_DNA"/>
</dbReference>
<keyword evidence="3" id="KW-0804">Transcription</keyword>
<evidence type="ECO:0000259" key="4">
    <source>
        <dbReference type="PROSITE" id="PS51118"/>
    </source>
</evidence>
<dbReference type="Pfam" id="PF01638">
    <property type="entry name" value="HxlR"/>
    <property type="match status" value="1"/>
</dbReference>
<dbReference type="InterPro" id="IPR002577">
    <property type="entry name" value="HTH_HxlR"/>
</dbReference>
<gene>
    <name evidence="5" type="ORF">GFB56_12610</name>
</gene>
<dbReference type="Proteomes" id="UP000744980">
    <property type="component" value="Unassembled WGS sequence"/>
</dbReference>
<keyword evidence="6" id="KW-1185">Reference proteome</keyword>
<dbReference type="PANTHER" id="PTHR33204:SF29">
    <property type="entry name" value="TRANSCRIPTIONAL REGULATOR"/>
    <property type="match status" value="1"/>
</dbReference>
<dbReference type="InterPro" id="IPR036390">
    <property type="entry name" value="WH_DNA-bd_sf"/>
</dbReference>
<protein>
    <submittedName>
        <fullName evidence="5">Transcriptional regulator</fullName>
    </submittedName>
</protein>
<evidence type="ECO:0000256" key="3">
    <source>
        <dbReference type="ARBA" id="ARBA00023163"/>
    </source>
</evidence>
<evidence type="ECO:0000256" key="1">
    <source>
        <dbReference type="ARBA" id="ARBA00023015"/>
    </source>
</evidence>
<dbReference type="Gene3D" id="1.10.10.10">
    <property type="entry name" value="Winged helix-like DNA-binding domain superfamily/Winged helix DNA-binding domain"/>
    <property type="match status" value="1"/>
</dbReference>
<dbReference type="GO" id="GO:0003677">
    <property type="term" value="F:DNA binding"/>
    <property type="evidence" value="ECO:0007669"/>
    <property type="project" value="UniProtKB-KW"/>
</dbReference>
<dbReference type="PANTHER" id="PTHR33204">
    <property type="entry name" value="TRANSCRIPTIONAL REGULATOR, MARR FAMILY"/>
    <property type="match status" value="1"/>
</dbReference>
<name>A0AAW4FK87_9HYPH</name>
<dbReference type="AlphaFoldDB" id="A0AAW4FK87"/>
<evidence type="ECO:0000313" key="5">
    <source>
        <dbReference type="EMBL" id="MBM3091654.1"/>
    </source>
</evidence>
<evidence type="ECO:0000313" key="6">
    <source>
        <dbReference type="Proteomes" id="UP000744980"/>
    </source>
</evidence>
<dbReference type="SUPFAM" id="SSF46785">
    <property type="entry name" value="Winged helix' DNA-binding domain"/>
    <property type="match status" value="1"/>
</dbReference>
<accession>A0AAW4FK87</accession>
<sequence length="113" mass="12289">MDNGFSTAMKMVAGKWKITILCELGTAPRRFGRLRQSIPAVSEKMLTQQLRELEADGLVNRKVYPGSPTKVVYSLTESGTALNAGAVGLCHWAEQFHLVPVPKGPPEPSPETP</sequence>